<dbReference type="PANTHER" id="PTHR30476">
    <property type="entry name" value="UPF0234 PROTEIN YAJQ"/>
    <property type="match status" value="1"/>
</dbReference>
<comment type="caution">
    <text evidence="4">The sequence shown here is derived from an EMBL/GenBank/DDBJ whole genome shotgun (WGS) entry which is preliminary data.</text>
</comment>
<dbReference type="CDD" id="cd11740">
    <property type="entry name" value="YajQ_like"/>
    <property type="match status" value="1"/>
</dbReference>
<dbReference type="PANTHER" id="PTHR30476:SF0">
    <property type="entry name" value="UPF0234 PROTEIN YAJQ"/>
    <property type="match status" value="1"/>
</dbReference>
<reference evidence="4 5" key="1">
    <citation type="submission" date="2014-12" db="EMBL/GenBank/DDBJ databases">
        <title>Draft genome sequences of 29 type strains of Enterococci.</title>
        <authorList>
            <person name="Zhong Z."/>
            <person name="Sun Z."/>
            <person name="Liu W."/>
            <person name="Zhang W."/>
            <person name="Zhang H."/>
        </authorList>
    </citation>
    <scope>NUCLEOTIDE SEQUENCE [LARGE SCALE GENOMIC DNA]</scope>
    <source>
        <strain evidence="4 5">DSM 17690</strain>
    </source>
</reference>
<evidence type="ECO:0000313" key="4">
    <source>
        <dbReference type="EMBL" id="OJG09149.1"/>
    </source>
</evidence>
<dbReference type="InterPro" id="IPR035571">
    <property type="entry name" value="UPF0234-like_C"/>
</dbReference>
<comment type="function">
    <text evidence="3">Nucleotide-binding protein.</text>
</comment>
<dbReference type="GO" id="GO:0000166">
    <property type="term" value="F:nucleotide binding"/>
    <property type="evidence" value="ECO:0007669"/>
    <property type="project" value="UniProtKB-UniRule"/>
</dbReference>
<dbReference type="Proteomes" id="UP000182149">
    <property type="component" value="Unassembled WGS sequence"/>
</dbReference>
<dbReference type="HAMAP" id="MF_00632">
    <property type="entry name" value="UPF0234"/>
    <property type="match status" value="1"/>
</dbReference>
<comment type="similarity">
    <text evidence="2 3">Belongs to the YajQ family.</text>
</comment>
<protein>
    <recommendedName>
        <fullName evidence="3">Nucleotide-binding protein RU93_GL001220</fullName>
    </recommendedName>
</protein>
<dbReference type="OrthoDB" id="9801447at2"/>
<accession>A0A1L8QNU0</accession>
<sequence>MAKDPSFDVVSEMNMEEVKNSVQMTVKELTNRFDFKGSTVDIKLENQKLIVLGDDDFKLEQIKDVLFAKLAKRGVPTKNIQFGETQHALGSKARQTADLISGIDRENSKKISTAIKNSKLKVKAQIQEDQIRVTGKNRDDLQAVIQLLRNLDLPIELQFTNYR</sequence>
<name>A0A1L8QNU0_9ENTE</name>
<evidence type="ECO:0000313" key="5">
    <source>
        <dbReference type="Proteomes" id="UP000182149"/>
    </source>
</evidence>
<dbReference type="EMBL" id="JXKD01000020">
    <property type="protein sequence ID" value="OJG09149.1"/>
    <property type="molecule type" value="Genomic_DNA"/>
</dbReference>
<dbReference type="NCBIfam" id="NF003819">
    <property type="entry name" value="PRK05412.1"/>
    <property type="match status" value="1"/>
</dbReference>
<proteinExistence type="inferred from homology"/>
<keyword evidence="1 3" id="KW-0547">Nucleotide-binding</keyword>
<dbReference type="RefSeq" id="WP_071875659.1">
    <property type="nucleotide sequence ID" value="NZ_JBHSHF010000018.1"/>
</dbReference>
<dbReference type="STRING" id="328396.RU93_GL001220"/>
<dbReference type="Gene3D" id="3.30.70.990">
    <property type="entry name" value="YajQ-like, domain 2"/>
    <property type="match status" value="1"/>
</dbReference>
<dbReference type="Pfam" id="PF04461">
    <property type="entry name" value="YajQ"/>
    <property type="match status" value="1"/>
</dbReference>
<keyword evidence="5" id="KW-1185">Reference proteome</keyword>
<gene>
    <name evidence="4" type="ORF">RU93_GL001220</name>
</gene>
<dbReference type="InterPro" id="IPR035570">
    <property type="entry name" value="UPF0234_N"/>
</dbReference>
<evidence type="ECO:0000256" key="1">
    <source>
        <dbReference type="ARBA" id="ARBA00022741"/>
    </source>
</evidence>
<dbReference type="InterPro" id="IPR036183">
    <property type="entry name" value="YajQ-like_sf"/>
</dbReference>
<evidence type="ECO:0000256" key="2">
    <source>
        <dbReference type="ARBA" id="ARBA00093450"/>
    </source>
</evidence>
<dbReference type="InterPro" id="IPR007551">
    <property type="entry name" value="YajQ/Smlt4090-like"/>
</dbReference>
<dbReference type="GO" id="GO:0005829">
    <property type="term" value="C:cytosol"/>
    <property type="evidence" value="ECO:0007669"/>
    <property type="project" value="TreeGrafter"/>
</dbReference>
<dbReference type="AlphaFoldDB" id="A0A1L8QNU0"/>
<dbReference type="Gene3D" id="3.30.70.860">
    <property type="match status" value="1"/>
</dbReference>
<dbReference type="SUPFAM" id="SSF89963">
    <property type="entry name" value="YajQ-like"/>
    <property type="match status" value="2"/>
</dbReference>
<evidence type="ECO:0000256" key="3">
    <source>
        <dbReference type="HAMAP-Rule" id="MF_00632"/>
    </source>
</evidence>
<organism evidence="4 5">
    <name type="scientific">Enterococcus aquimarinus</name>
    <dbReference type="NCBI Taxonomy" id="328396"/>
    <lineage>
        <taxon>Bacteria</taxon>
        <taxon>Bacillati</taxon>
        <taxon>Bacillota</taxon>
        <taxon>Bacilli</taxon>
        <taxon>Lactobacillales</taxon>
        <taxon>Enterococcaceae</taxon>
        <taxon>Enterococcus</taxon>
    </lineage>
</organism>